<evidence type="ECO:0000313" key="2">
    <source>
        <dbReference type="Proteomes" id="UP000265618"/>
    </source>
</evidence>
<dbReference type="EMBL" id="BDIP01006705">
    <property type="protein sequence ID" value="GIQ90815.1"/>
    <property type="molecule type" value="Genomic_DNA"/>
</dbReference>
<proteinExistence type="predicted"/>
<evidence type="ECO:0000313" key="1">
    <source>
        <dbReference type="EMBL" id="GIQ90815.1"/>
    </source>
</evidence>
<protein>
    <submittedName>
        <fullName evidence="1">Uncharacterized protein</fullName>
    </submittedName>
</protein>
<dbReference type="AlphaFoldDB" id="A0A9K3D9F0"/>
<dbReference type="Proteomes" id="UP000265618">
    <property type="component" value="Unassembled WGS sequence"/>
</dbReference>
<sequence length="134" mass="15244">MRLSVFHSLSDWNEALENDIGRVVCQLKRRLGSGVTAVFSSAGCVEFLFRLHALMDCDLGLLGLDRRYPRLPQYLLTLAHTPSSPVLCVMVTAWEYLLSQGLRGFRAMDTHQWHAVYRKIYAALIDQGHWTPPV</sequence>
<gene>
    <name evidence="1" type="ORF">KIPB_013756</name>
</gene>
<comment type="caution">
    <text evidence="1">The sequence shown here is derived from an EMBL/GenBank/DDBJ whole genome shotgun (WGS) entry which is preliminary data.</text>
</comment>
<accession>A0A9K3D9F0</accession>
<feature type="non-terminal residue" evidence="1">
    <location>
        <position position="1"/>
    </location>
</feature>
<name>A0A9K3D9F0_9EUKA</name>
<organism evidence="1 2">
    <name type="scientific">Kipferlia bialata</name>
    <dbReference type="NCBI Taxonomy" id="797122"/>
    <lineage>
        <taxon>Eukaryota</taxon>
        <taxon>Metamonada</taxon>
        <taxon>Carpediemonas-like organisms</taxon>
        <taxon>Kipferlia</taxon>
    </lineage>
</organism>
<keyword evidence="2" id="KW-1185">Reference proteome</keyword>
<reference evidence="1 2" key="1">
    <citation type="journal article" date="2018" name="PLoS ONE">
        <title>The draft genome of Kipferlia bialata reveals reductive genome evolution in fornicate parasites.</title>
        <authorList>
            <person name="Tanifuji G."/>
            <person name="Takabayashi S."/>
            <person name="Kume K."/>
            <person name="Takagi M."/>
            <person name="Nakayama T."/>
            <person name="Kamikawa R."/>
            <person name="Inagaki Y."/>
            <person name="Hashimoto T."/>
        </authorList>
    </citation>
    <scope>NUCLEOTIDE SEQUENCE [LARGE SCALE GENOMIC DNA]</scope>
    <source>
        <strain evidence="1">NY0173</strain>
    </source>
</reference>